<feature type="active site" description="Proton acceptor" evidence="7">
    <location>
        <position position="66"/>
    </location>
</feature>
<evidence type="ECO:0000256" key="6">
    <source>
        <dbReference type="ARBA" id="ARBA00049183"/>
    </source>
</evidence>
<dbReference type="GO" id="GO:0005886">
    <property type="term" value="C:plasma membrane"/>
    <property type="evidence" value="ECO:0007669"/>
    <property type="project" value="UniProtKB-SubCell"/>
</dbReference>
<protein>
    <recommendedName>
        <fullName evidence="3 9">3-deoxy-D-manno-octulosonic acid transferase</fullName>
        <shortName evidence="9">Kdo transferase</shortName>
        <ecNumber evidence="2 9">2.4.99.12</ecNumber>
    </recommendedName>
    <alternativeName>
        <fullName evidence="5 9">Lipid IV(A) 3-deoxy-D-manno-octulosonic acid transferase</fullName>
    </alternativeName>
</protein>
<dbReference type="Gene3D" id="3.40.50.11720">
    <property type="entry name" value="3-Deoxy-D-manno-octulosonic-acid transferase, N-terminal domain"/>
    <property type="match status" value="1"/>
</dbReference>
<keyword evidence="9" id="KW-1003">Cell membrane</keyword>
<evidence type="ECO:0000256" key="8">
    <source>
        <dbReference type="PIRSR" id="PIRSR639901-2"/>
    </source>
</evidence>
<accession>A0A6S6TBV0</accession>
<dbReference type="InterPro" id="IPR039901">
    <property type="entry name" value="Kdotransferase"/>
</dbReference>
<comment type="catalytic activity">
    <reaction evidence="6 9">
        <text>lipid IVA (E. coli) + CMP-3-deoxy-beta-D-manno-octulosonate = alpha-Kdo-(2-&gt;6)-lipid IVA (E. coli) + CMP + H(+)</text>
        <dbReference type="Rhea" id="RHEA:28066"/>
        <dbReference type="ChEBI" id="CHEBI:15378"/>
        <dbReference type="ChEBI" id="CHEBI:58603"/>
        <dbReference type="ChEBI" id="CHEBI:60364"/>
        <dbReference type="ChEBI" id="CHEBI:60377"/>
        <dbReference type="ChEBI" id="CHEBI:85987"/>
        <dbReference type="EC" id="2.4.99.12"/>
    </reaction>
</comment>
<feature type="site" description="Transition state stabilizer" evidence="8">
    <location>
        <position position="202"/>
    </location>
</feature>
<feature type="site" description="Transition state stabilizer" evidence="8">
    <location>
        <position position="126"/>
    </location>
</feature>
<evidence type="ECO:0000256" key="3">
    <source>
        <dbReference type="ARBA" id="ARBA00019077"/>
    </source>
</evidence>
<keyword evidence="9" id="KW-0812">Transmembrane</keyword>
<dbReference type="GO" id="GO:0009245">
    <property type="term" value="P:lipid A biosynthetic process"/>
    <property type="evidence" value="ECO:0007669"/>
    <property type="project" value="TreeGrafter"/>
</dbReference>
<keyword evidence="9" id="KW-1133">Transmembrane helix</keyword>
<keyword evidence="4 9" id="KW-0808">Transferase</keyword>
<dbReference type="GO" id="GO:0009244">
    <property type="term" value="P:lipopolysaccharide core region biosynthetic process"/>
    <property type="evidence" value="ECO:0007669"/>
    <property type="project" value="UniProtKB-UniRule"/>
</dbReference>
<keyword evidence="9" id="KW-0472">Membrane</keyword>
<evidence type="ECO:0000256" key="7">
    <source>
        <dbReference type="PIRSR" id="PIRSR639901-1"/>
    </source>
</evidence>
<evidence type="ECO:0000256" key="5">
    <source>
        <dbReference type="ARBA" id="ARBA00031445"/>
    </source>
</evidence>
<dbReference type="GO" id="GO:0043842">
    <property type="term" value="F:Kdo transferase activity"/>
    <property type="evidence" value="ECO:0007669"/>
    <property type="project" value="UniProtKB-EC"/>
</dbReference>
<dbReference type="EMBL" id="CACVAP010000086">
    <property type="protein sequence ID" value="CAA6816804.1"/>
    <property type="molecule type" value="Genomic_DNA"/>
</dbReference>
<sequence>MILDKLFFILYTALLSLVYLLALPFLYFFSKRKVKYKESIPARFLLKNNKPLKEGGIWFHVCSFGEARAIYPLLDALPDELLRLSTTTQTGHEAISLKQEEQSRYLPFEPLLFSWIKPQKVLLVMEAEFWYLLFALAKSRGAKTMLINARMSDRSFPKYRRISWLYKMIFRHIDEVYAQSELDKKRLELLGAKNVQVIGNIKLADTPKATKELTKPKNLLVCAASTHHGEEALILDAFVKLKKEEPEARLIVVPRHPERFEEVSEMVKTYATQEHYTWHKYSDNEALNSDIIVADVLGELVNIYAISDVVVLGGAFAKVGGHNAAEAAQFGCKIISGKYYFNQRDIFSMIEGIKTVIEFDLATTLIEHEKLIETRITQKTDINPILESIKKEL</sequence>
<evidence type="ECO:0000256" key="4">
    <source>
        <dbReference type="ARBA" id="ARBA00022679"/>
    </source>
</evidence>
<reference evidence="11" key="1">
    <citation type="submission" date="2020-01" db="EMBL/GenBank/DDBJ databases">
        <authorList>
            <person name="Meier V. D."/>
            <person name="Meier V D."/>
        </authorList>
    </citation>
    <scope>NUCLEOTIDE SEQUENCE</scope>
    <source>
        <strain evidence="11">HLG_WM_MAG_06</strain>
    </source>
</reference>
<dbReference type="UniPathway" id="UPA00958"/>
<evidence type="ECO:0000313" key="11">
    <source>
        <dbReference type="EMBL" id="CAA6816804.1"/>
    </source>
</evidence>
<dbReference type="SUPFAM" id="SSF53756">
    <property type="entry name" value="UDP-Glycosyltransferase/glycogen phosphorylase"/>
    <property type="match status" value="1"/>
</dbReference>
<proteinExistence type="inferred from homology"/>
<dbReference type="InterPro" id="IPR038107">
    <property type="entry name" value="Glycos_transf_N_sf"/>
</dbReference>
<keyword evidence="9" id="KW-0448">Lipopolysaccharide biosynthesis</keyword>
<comment type="subcellular location">
    <subcellularLocation>
        <location evidence="9">Cell membrane</location>
    </subcellularLocation>
</comment>
<feature type="domain" description="3-deoxy-D-manno-octulosonic-acid transferase N-terminal" evidence="10">
    <location>
        <begin position="40"/>
        <end position="203"/>
    </location>
</feature>
<dbReference type="Gene3D" id="3.40.50.2000">
    <property type="entry name" value="Glycogen Phosphorylase B"/>
    <property type="match status" value="1"/>
</dbReference>
<evidence type="ECO:0000256" key="1">
    <source>
        <dbReference type="ARBA" id="ARBA00004713"/>
    </source>
</evidence>
<keyword evidence="11" id="KW-0328">Glycosyltransferase</keyword>
<evidence type="ECO:0000259" key="10">
    <source>
        <dbReference type="Pfam" id="PF04413"/>
    </source>
</evidence>
<evidence type="ECO:0000256" key="9">
    <source>
        <dbReference type="RuleBase" id="RU365103"/>
    </source>
</evidence>
<comment type="similarity">
    <text evidence="9">Belongs to the glycosyltransferase group 1 family.</text>
</comment>
<name>A0A6S6TBV0_9BACT</name>
<dbReference type="NCBIfam" id="NF004389">
    <property type="entry name" value="PRK05749.1-5"/>
    <property type="match status" value="1"/>
</dbReference>
<dbReference type="EC" id="2.4.99.12" evidence="2 9"/>
<dbReference type="PANTHER" id="PTHR42755:SF1">
    <property type="entry name" value="3-DEOXY-D-MANNO-OCTULOSONIC ACID TRANSFERASE, MITOCHONDRIAL-RELATED"/>
    <property type="match status" value="1"/>
</dbReference>
<comment type="function">
    <text evidence="9">Involved in lipopolysaccharide (LPS) biosynthesis. Catalyzes the transfer of 3-deoxy-D-manno-octulosonate (Kdo) residue(s) from CMP-Kdo to lipid IV(A), the tetraacyldisaccharide-1,4'-bisphosphate precursor of lipid A.</text>
</comment>
<dbReference type="Pfam" id="PF04413">
    <property type="entry name" value="Glycos_transf_N"/>
    <property type="match status" value="1"/>
</dbReference>
<dbReference type="InterPro" id="IPR007507">
    <property type="entry name" value="Glycos_transf_N"/>
</dbReference>
<comment type="pathway">
    <text evidence="1 9">Bacterial outer membrane biogenesis; LPS core biosynthesis.</text>
</comment>
<dbReference type="AlphaFoldDB" id="A0A6S6TBV0"/>
<organism evidence="11">
    <name type="scientific">uncultured Sulfurovum sp</name>
    <dbReference type="NCBI Taxonomy" id="269237"/>
    <lineage>
        <taxon>Bacteria</taxon>
        <taxon>Pseudomonadati</taxon>
        <taxon>Campylobacterota</taxon>
        <taxon>Epsilonproteobacteria</taxon>
        <taxon>Campylobacterales</taxon>
        <taxon>Sulfurovaceae</taxon>
        <taxon>Sulfurovum</taxon>
        <taxon>environmental samples</taxon>
    </lineage>
</organism>
<dbReference type="PANTHER" id="PTHR42755">
    <property type="entry name" value="3-DEOXY-MANNO-OCTULOSONATE CYTIDYLYLTRANSFERASE"/>
    <property type="match status" value="1"/>
</dbReference>
<evidence type="ECO:0000256" key="2">
    <source>
        <dbReference type="ARBA" id="ARBA00012621"/>
    </source>
</evidence>
<feature type="transmembrane region" description="Helical" evidence="9">
    <location>
        <begin position="6"/>
        <end position="29"/>
    </location>
</feature>
<gene>
    <name evidence="11" type="ORF">HELGO_WM1261</name>
</gene>